<dbReference type="Pfam" id="PF07786">
    <property type="entry name" value="HGSNAT_cat"/>
    <property type="match status" value="1"/>
</dbReference>
<proteinExistence type="predicted"/>
<dbReference type="EMBL" id="SDHW01000002">
    <property type="protein sequence ID" value="RXK60815.1"/>
    <property type="molecule type" value="Genomic_DNA"/>
</dbReference>
<organism evidence="3 4">
    <name type="scientific">Lacibacter luteus</name>
    <dbReference type="NCBI Taxonomy" id="2508719"/>
    <lineage>
        <taxon>Bacteria</taxon>
        <taxon>Pseudomonadati</taxon>
        <taxon>Bacteroidota</taxon>
        <taxon>Chitinophagia</taxon>
        <taxon>Chitinophagales</taxon>
        <taxon>Chitinophagaceae</taxon>
        <taxon>Lacibacter</taxon>
    </lineage>
</organism>
<dbReference type="Proteomes" id="UP000290204">
    <property type="component" value="Unassembled WGS sequence"/>
</dbReference>
<keyword evidence="4" id="KW-1185">Reference proteome</keyword>
<name>A0A4V1M7P7_9BACT</name>
<evidence type="ECO:0000259" key="2">
    <source>
        <dbReference type="Pfam" id="PF07786"/>
    </source>
</evidence>
<dbReference type="OrthoDB" id="508112at2"/>
<dbReference type="AlphaFoldDB" id="A0A4V1M7P7"/>
<protein>
    <submittedName>
        <fullName evidence="3">DUF1624 domain-containing protein</fullName>
    </submittedName>
</protein>
<dbReference type="RefSeq" id="WP_129130776.1">
    <property type="nucleotide sequence ID" value="NZ_SDHW01000002.1"/>
</dbReference>
<keyword evidence="1" id="KW-0472">Membrane</keyword>
<evidence type="ECO:0000313" key="3">
    <source>
        <dbReference type="EMBL" id="RXK60815.1"/>
    </source>
</evidence>
<evidence type="ECO:0000313" key="4">
    <source>
        <dbReference type="Proteomes" id="UP000290204"/>
    </source>
</evidence>
<feature type="transmembrane region" description="Helical" evidence="1">
    <location>
        <begin position="312"/>
        <end position="331"/>
    </location>
</feature>
<dbReference type="PANTHER" id="PTHR40407:SF1">
    <property type="entry name" value="HEPARAN-ALPHA-GLUCOSAMINIDE N-ACETYLTRANSFERASE CATALYTIC DOMAIN-CONTAINING PROTEIN"/>
    <property type="match status" value="1"/>
</dbReference>
<comment type="caution">
    <text evidence="3">The sequence shown here is derived from an EMBL/GenBank/DDBJ whole genome shotgun (WGS) entry which is preliminary data.</text>
</comment>
<feature type="transmembrane region" description="Helical" evidence="1">
    <location>
        <begin position="272"/>
        <end position="292"/>
    </location>
</feature>
<evidence type="ECO:0000256" key="1">
    <source>
        <dbReference type="SAM" id="Phobius"/>
    </source>
</evidence>
<reference evidence="3 4" key="1">
    <citation type="submission" date="2019-01" db="EMBL/GenBank/DDBJ databases">
        <title>Lacibacter sp. strain TTM-7.</title>
        <authorList>
            <person name="Chen W.-M."/>
        </authorList>
    </citation>
    <scope>NUCLEOTIDE SEQUENCE [LARGE SCALE GENOMIC DNA]</scope>
    <source>
        <strain evidence="3 4">TTM-7</strain>
    </source>
</reference>
<dbReference type="PANTHER" id="PTHR40407">
    <property type="entry name" value="MEMBRANE PROTEIN-LIKE PROTEIN"/>
    <property type="match status" value="1"/>
</dbReference>
<dbReference type="InterPro" id="IPR012429">
    <property type="entry name" value="HGSNAT_cat"/>
</dbReference>
<feature type="transmembrane region" description="Helical" evidence="1">
    <location>
        <begin position="227"/>
        <end position="247"/>
    </location>
</feature>
<feature type="transmembrane region" description="Helical" evidence="1">
    <location>
        <begin position="90"/>
        <end position="111"/>
    </location>
</feature>
<keyword evidence="1" id="KW-1133">Transmembrane helix</keyword>
<sequence>MLQQPLSSPKRIESIDLLRGLVMIIMALDHTRDFFHKEAFTGDPLNAATTTPILYFTRWITHFCAPTFVFLSGMSAWLQHQRKTTKELSWFLITRGLWLIVVEIFIVTLGITADIHYSIFILQTIWSIGISMVLLGLVIHLPFKLILLIGAVIVLGHNSLDFAEAARKGIVPIWWNFLHLPTVFPIADGHVVGIFYPFLPWTGLMIIGYCFGKYYTSLQPEKRNKHVLYISLLLLLIFVAVRFSNIYGDPADWTKQKDALSTFLVFMNVQKYPPSLLFMCATIGGALLFLSFVKTTSGKLAKIIIVYGRVPFFYYILHFYLLNLLHILAYLSRGHSFAEGLKGIPDFPFLFAVPGEGYSLGIVYLIWIAVVIALYPLCKWYDTYKTTHKEKKWLSYL</sequence>
<feature type="domain" description="Heparan-alpha-glucosaminide N-acetyltransferase catalytic" evidence="2">
    <location>
        <begin position="11"/>
        <end position="219"/>
    </location>
</feature>
<feature type="transmembrane region" description="Helical" evidence="1">
    <location>
        <begin position="194"/>
        <end position="215"/>
    </location>
</feature>
<feature type="transmembrane region" description="Helical" evidence="1">
    <location>
        <begin position="358"/>
        <end position="378"/>
    </location>
</feature>
<gene>
    <name evidence="3" type="ORF">ESA94_10160</name>
</gene>
<accession>A0A4V1M7P7</accession>
<keyword evidence="1" id="KW-0812">Transmembrane</keyword>
<feature type="transmembrane region" description="Helical" evidence="1">
    <location>
        <begin position="59"/>
        <end position="78"/>
    </location>
</feature>